<sequence length="199" mass="21735">MLGFPHTHYFRINRPVLQRLTAGVAALCRAHSAGAVPGGSSRCVSHTDALLTTPQRARMTSGRLPPLAPRPLAACSRTPAARPPSMRISSTWLRSSTLPPYFPTPRTSASMIALLPPICLNPPKWQKNQHTVRMLTFRAKHKSYIRPSIPWMQKETTSFGVLSSLAQEPKAIPHSVRNAGGSESDMECLFVTAGTKTQS</sequence>
<evidence type="ECO:0000313" key="2">
    <source>
        <dbReference type="Proteomes" id="UP000722791"/>
    </source>
</evidence>
<proteinExistence type="predicted"/>
<protein>
    <submittedName>
        <fullName evidence="1">Uncharacterized protein</fullName>
    </submittedName>
</protein>
<dbReference type="EMBL" id="BNCQ01000028">
    <property type="protein sequence ID" value="GIM08728.1"/>
    <property type="molecule type" value="Genomic_DNA"/>
</dbReference>
<accession>A0A8J4LT06</accession>
<organism evidence="1 2">
    <name type="scientific">Volvox reticuliferus</name>
    <dbReference type="NCBI Taxonomy" id="1737510"/>
    <lineage>
        <taxon>Eukaryota</taxon>
        <taxon>Viridiplantae</taxon>
        <taxon>Chlorophyta</taxon>
        <taxon>core chlorophytes</taxon>
        <taxon>Chlorophyceae</taxon>
        <taxon>CS clade</taxon>
        <taxon>Chlamydomonadales</taxon>
        <taxon>Volvocaceae</taxon>
        <taxon>Volvox</taxon>
    </lineage>
</organism>
<gene>
    <name evidence="1" type="ORF">Vretimale_12720</name>
</gene>
<reference evidence="1" key="1">
    <citation type="journal article" date="2021" name="Proc. Natl. Acad. Sci. U.S.A.">
        <title>Three genomes in the algal genus Volvox reveal the fate of a haploid sex-determining region after a transition to homothallism.</title>
        <authorList>
            <person name="Yamamoto K."/>
            <person name="Hamaji T."/>
            <person name="Kawai-Toyooka H."/>
            <person name="Matsuzaki R."/>
            <person name="Takahashi F."/>
            <person name="Nishimura Y."/>
            <person name="Kawachi M."/>
            <person name="Noguchi H."/>
            <person name="Minakuchi Y."/>
            <person name="Umen J.G."/>
            <person name="Toyoda A."/>
            <person name="Nozaki H."/>
        </authorList>
    </citation>
    <scope>NUCLEOTIDE SEQUENCE</scope>
    <source>
        <strain evidence="1">NIES-3785</strain>
    </source>
</reference>
<evidence type="ECO:0000313" key="1">
    <source>
        <dbReference type="EMBL" id="GIM08728.1"/>
    </source>
</evidence>
<dbReference type="AlphaFoldDB" id="A0A8J4LT06"/>
<dbReference type="Proteomes" id="UP000722791">
    <property type="component" value="Unassembled WGS sequence"/>
</dbReference>
<comment type="caution">
    <text evidence="1">The sequence shown here is derived from an EMBL/GenBank/DDBJ whole genome shotgun (WGS) entry which is preliminary data.</text>
</comment>
<name>A0A8J4LT06_9CHLO</name>